<dbReference type="GO" id="GO:0008168">
    <property type="term" value="F:methyltransferase activity"/>
    <property type="evidence" value="ECO:0007669"/>
    <property type="project" value="UniProtKB-KW"/>
</dbReference>
<dbReference type="OrthoDB" id="3696043at2"/>
<dbReference type="GO" id="GO:0032259">
    <property type="term" value="P:methylation"/>
    <property type="evidence" value="ECO:0007669"/>
    <property type="project" value="UniProtKB-KW"/>
</dbReference>
<dbReference type="PANTHER" id="PTHR43464:SF19">
    <property type="entry name" value="UBIQUINONE BIOSYNTHESIS O-METHYLTRANSFERASE, MITOCHONDRIAL"/>
    <property type="match status" value="1"/>
</dbReference>
<feature type="compositionally biased region" description="Low complexity" evidence="4">
    <location>
        <begin position="100"/>
        <end position="128"/>
    </location>
</feature>
<dbReference type="InterPro" id="IPR029063">
    <property type="entry name" value="SAM-dependent_MTases_sf"/>
</dbReference>
<reference evidence="5 6" key="1">
    <citation type="submission" date="2019-01" db="EMBL/GenBank/DDBJ databases">
        <title>Sequencing the genomes of 1000 actinobacteria strains.</title>
        <authorList>
            <person name="Klenk H.-P."/>
        </authorList>
    </citation>
    <scope>NUCLEOTIDE SEQUENCE [LARGE SCALE GENOMIC DNA]</scope>
    <source>
        <strain evidence="5 6">DSM 43925</strain>
    </source>
</reference>
<accession>A0A438M1G4</accession>
<sequence>MGSMPNPQWCAWLGPVMLGSMETETVDNHQYAWLSEVLPREPQRVLDVGCGRGELAAELMRRGHEVTAIDISQEAVDAARAAGVPAIQADIVKYPDVAAPGPDAAAPGPDAAAPGPDAAAPGPDAAAPGPGGAHPGSAVRGYDDGSLFDVVVMSLSLHHLHPLEAALDRVRTLLVDGGLLLVDEFAWDWADRAAATWFYDAGSLLAAAGVADFTREPGRIGHDPVERWREAHADHTPAAEMLAALEERFEVTSVRREPYLSRYLGGKLAEGGSADIVEELWRIERDRLAAGALPPTGFRMTARTM</sequence>
<evidence type="ECO:0000256" key="3">
    <source>
        <dbReference type="ARBA" id="ARBA00022691"/>
    </source>
</evidence>
<keyword evidence="1 5" id="KW-0489">Methyltransferase</keyword>
<gene>
    <name evidence="5" type="ORF">EDD27_1717</name>
</gene>
<feature type="region of interest" description="Disordered" evidence="4">
    <location>
        <begin position="100"/>
        <end position="138"/>
    </location>
</feature>
<evidence type="ECO:0000313" key="5">
    <source>
        <dbReference type="EMBL" id="RVX39363.1"/>
    </source>
</evidence>
<evidence type="ECO:0000256" key="2">
    <source>
        <dbReference type="ARBA" id="ARBA00022679"/>
    </source>
</evidence>
<dbReference type="CDD" id="cd02440">
    <property type="entry name" value="AdoMet_MTases"/>
    <property type="match status" value="1"/>
</dbReference>
<proteinExistence type="predicted"/>
<evidence type="ECO:0000313" key="6">
    <source>
        <dbReference type="Proteomes" id="UP000284824"/>
    </source>
</evidence>
<dbReference type="Proteomes" id="UP000284824">
    <property type="component" value="Unassembled WGS sequence"/>
</dbReference>
<keyword evidence="6" id="KW-1185">Reference proteome</keyword>
<evidence type="ECO:0000256" key="4">
    <source>
        <dbReference type="SAM" id="MobiDB-lite"/>
    </source>
</evidence>
<dbReference type="AlphaFoldDB" id="A0A438M1G4"/>
<keyword evidence="2 5" id="KW-0808">Transferase</keyword>
<dbReference type="PANTHER" id="PTHR43464">
    <property type="entry name" value="METHYLTRANSFERASE"/>
    <property type="match status" value="1"/>
</dbReference>
<dbReference type="Pfam" id="PF13489">
    <property type="entry name" value="Methyltransf_23"/>
    <property type="match status" value="1"/>
</dbReference>
<organism evidence="5 6">
    <name type="scientific">Nonomuraea polychroma</name>
    <dbReference type="NCBI Taxonomy" id="46176"/>
    <lineage>
        <taxon>Bacteria</taxon>
        <taxon>Bacillati</taxon>
        <taxon>Actinomycetota</taxon>
        <taxon>Actinomycetes</taxon>
        <taxon>Streptosporangiales</taxon>
        <taxon>Streptosporangiaceae</taxon>
        <taxon>Nonomuraea</taxon>
    </lineage>
</organism>
<name>A0A438M1G4_9ACTN</name>
<protein>
    <submittedName>
        <fullName evidence="5">Methyltransferase family protein</fullName>
    </submittedName>
</protein>
<dbReference type="EMBL" id="SAUN01000001">
    <property type="protein sequence ID" value="RVX39363.1"/>
    <property type="molecule type" value="Genomic_DNA"/>
</dbReference>
<keyword evidence="3" id="KW-0949">S-adenosyl-L-methionine</keyword>
<dbReference type="SUPFAM" id="SSF53335">
    <property type="entry name" value="S-adenosyl-L-methionine-dependent methyltransferases"/>
    <property type="match status" value="1"/>
</dbReference>
<comment type="caution">
    <text evidence="5">The sequence shown here is derived from an EMBL/GenBank/DDBJ whole genome shotgun (WGS) entry which is preliminary data.</text>
</comment>
<evidence type="ECO:0000256" key="1">
    <source>
        <dbReference type="ARBA" id="ARBA00022603"/>
    </source>
</evidence>
<dbReference type="Gene3D" id="3.40.50.150">
    <property type="entry name" value="Vaccinia Virus protein VP39"/>
    <property type="match status" value="2"/>
</dbReference>